<dbReference type="Proteomes" id="UP001259982">
    <property type="component" value="Unassembled WGS sequence"/>
</dbReference>
<keyword evidence="5" id="KW-0949">S-adenosyl-L-methionine</keyword>
<feature type="region of interest" description="Disordered" evidence="7">
    <location>
        <begin position="1"/>
        <end position="33"/>
    </location>
</feature>
<protein>
    <recommendedName>
        <fullName evidence="2">site-specific DNA-methyltransferase (adenine-specific)</fullName>
        <ecNumber evidence="2">2.1.1.72</ecNumber>
    </recommendedName>
</protein>
<proteinExistence type="inferred from homology"/>
<feature type="compositionally biased region" description="Basic and acidic residues" evidence="7">
    <location>
        <begin position="10"/>
        <end position="22"/>
    </location>
</feature>
<comment type="similarity">
    <text evidence="1">Belongs to the N(4)/N(6)-methyltransferase family.</text>
</comment>
<reference evidence="9 10" key="1">
    <citation type="submission" date="2023-09" db="EMBL/GenBank/DDBJ databases">
        <authorList>
            <person name="Rey-Velasco X."/>
        </authorList>
    </citation>
    <scope>NUCLEOTIDE SEQUENCE [LARGE SCALE GENOMIC DNA]</scope>
    <source>
        <strain evidence="9 10">P385</strain>
    </source>
</reference>
<dbReference type="PRINTS" id="PR00506">
    <property type="entry name" value="D21N6MTFRASE"/>
</dbReference>
<evidence type="ECO:0000256" key="2">
    <source>
        <dbReference type="ARBA" id="ARBA00011900"/>
    </source>
</evidence>
<keyword evidence="4 9" id="KW-0808">Transferase</keyword>
<keyword evidence="3 9" id="KW-0489">Methyltransferase</keyword>
<dbReference type="GO" id="GO:0032259">
    <property type="term" value="P:methylation"/>
    <property type="evidence" value="ECO:0007669"/>
    <property type="project" value="UniProtKB-KW"/>
</dbReference>
<dbReference type="EC" id="2.1.1.72" evidence="2"/>
<evidence type="ECO:0000256" key="7">
    <source>
        <dbReference type="SAM" id="MobiDB-lite"/>
    </source>
</evidence>
<dbReference type="PANTHER" id="PTHR13370:SF16">
    <property type="entry name" value="SITE-SPECIFIC DNA-METHYLTRANSFERASE (ADENINE-SPECIFIC)"/>
    <property type="match status" value="1"/>
</dbReference>
<dbReference type="Gene3D" id="3.40.50.150">
    <property type="entry name" value="Vaccinia Virus protein VP39"/>
    <property type="match status" value="1"/>
</dbReference>
<dbReference type="Pfam" id="PF01555">
    <property type="entry name" value="N6_N4_Mtase"/>
    <property type="match status" value="1"/>
</dbReference>
<evidence type="ECO:0000256" key="1">
    <source>
        <dbReference type="ARBA" id="ARBA00006594"/>
    </source>
</evidence>
<comment type="catalytic activity">
    <reaction evidence="6">
        <text>a 2'-deoxyadenosine in DNA + S-adenosyl-L-methionine = an N(6)-methyl-2'-deoxyadenosine in DNA + S-adenosyl-L-homocysteine + H(+)</text>
        <dbReference type="Rhea" id="RHEA:15197"/>
        <dbReference type="Rhea" id="RHEA-COMP:12418"/>
        <dbReference type="Rhea" id="RHEA-COMP:12419"/>
        <dbReference type="ChEBI" id="CHEBI:15378"/>
        <dbReference type="ChEBI" id="CHEBI:57856"/>
        <dbReference type="ChEBI" id="CHEBI:59789"/>
        <dbReference type="ChEBI" id="CHEBI:90615"/>
        <dbReference type="ChEBI" id="CHEBI:90616"/>
        <dbReference type="EC" id="2.1.1.72"/>
    </reaction>
</comment>
<evidence type="ECO:0000256" key="5">
    <source>
        <dbReference type="ARBA" id="ARBA00022691"/>
    </source>
</evidence>
<accession>A0ABU3BE14</accession>
<organism evidence="9 10">
    <name type="scientific">Spectribacter acetivorans</name>
    <dbReference type="NCBI Taxonomy" id="3075603"/>
    <lineage>
        <taxon>Bacteria</taxon>
        <taxon>Pseudomonadati</taxon>
        <taxon>Pseudomonadota</taxon>
        <taxon>Gammaproteobacteria</taxon>
        <taxon>Salinisphaerales</taxon>
        <taxon>Salinisphaeraceae</taxon>
        <taxon>Spectribacter</taxon>
    </lineage>
</organism>
<dbReference type="PANTHER" id="PTHR13370">
    <property type="entry name" value="RNA METHYLASE-RELATED"/>
    <property type="match status" value="1"/>
</dbReference>
<dbReference type="InterPro" id="IPR029063">
    <property type="entry name" value="SAM-dependent_MTases_sf"/>
</dbReference>
<dbReference type="EMBL" id="JAVRHY010000024">
    <property type="protein sequence ID" value="MDT0619891.1"/>
    <property type="molecule type" value="Genomic_DNA"/>
</dbReference>
<dbReference type="GO" id="GO:0008168">
    <property type="term" value="F:methyltransferase activity"/>
    <property type="evidence" value="ECO:0007669"/>
    <property type="project" value="UniProtKB-KW"/>
</dbReference>
<dbReference type="InterPro" id="IPR002941">
    <property type="entry name" value="DNA_methylase_N4/N6"/>
</dbReference>
<dbReference type="RefSeq" id="WP_311660614.1">
    <property type="nucleotide sequence ID" value="NZ_JAVRHY010000024.1"/>
</dbReference>
<gene>
    <name evidence="9" type="ORF">RM531_15570</name>
</gene>
<evidence type="ECO:0000259" key="8">
    <source>
        <dbReference type="Pfam" id="PF01555"/>
    </source>
</evidence>
<evidence type="ECO:0000313" key="9">
    <source>
        <dbReference type="EMBL" id="MDT0619891.1"/>
    </source>
</evidence>
<evidence type="ECO:0000256" key="6">
    <source>
        <dbReference type="ARBA" id="ARBA00047942"/>
    </source>
</evidence>
<comment type="caution">
    <text evidence="9">The sequence shown here is derived from an EMBL/GenBank/DDBJ whole genome shotgun (WGS) entry which is preliminary data.</text>
</comment>
<evidence type="ECO:0000256" key="3">
    <source>
        <dbReference type="ARBA" id="ARBA00022603"/>
    </source>
</evidence>
<name>A0ABU3BE14_9GAMM</name>
<sequence length="934" mass="105711">MARKQQTAKKSVEALQHDEAKRKNIPTAEHQSVVDDELKTPIQVAYERRNRALDPQLIWRGKDQQDWSDLVVNAPPLYIQEKVHPKALIDDLQRESREREHEEGQITPDLFRDFNGLPKGADRTDFYQYDANWQNRMILGDSLQVMASLAEREGLRGQVQCIYLDPPYGIKFNSNFQWSTTSRDVKDGKAEHITREPEQVKAFRDTWRDGIHSYLTYLRDRLTVARDLLHESGSIFVQIGDENVHRVRLLMDEVFGEENFVSLISFKTSIGLGSEAIDNTTNYLVWYGKSESIKCRSLYHELTPGGEGATRYKTALLPDMTEQKLASDDLFVGNIPEDARLYRDQGFTSRSASKTTLFPVTFRGRTYLPSSGGWRTSETGMARAQKADRILRTGNNISFRKFFDDFGALGIDNFWKDVSGGITSRSDPKIYVVQTSNRIVERCMLMATDPGDLVLDPTCGSGTTATVAEQWGRRWVTIDTSRVALALARARIMGARYPFYLLADSHEGQQKEAEVTRSAPSTAPTRGDIRQGFVYERVPHITLKSIANNAEIDVIWERFQETLEPLREKLNAALGAAWEEWEIPREAGDDWPAEAKDAHAQWWEQRIARQKEIDASIAANADQEYLYDKPYTDNRKVRVAGPFTVESLSPHRVLGVDENDELIDQVGEDPGAYDGERDFTQMILENLKTAGVQQAHKEDAINFTSITPWPGELVCAEGRYMEGDEENGTEKRAAIFVGPEFGTVSRPDLVEAAREAGDADFDVLIVCAFNYEAHATEFEKLGRIPVLKARMNADLHMADDLKNTGKGNLFVIFGEPDIDILDTDDSRLQVKVNGVDVFHPNSGEVRSDGPDGIACWFIDTDYDMESFFVRHAYFLGAADPYKSLRTTLKAEINEEAWETLHSDTSRPFERPKSGRIAVKVINHLGDEVMKVFRA</sequence>
<dbReference type="InterPro" id="IPR002295">
    <property type="entry name" value="N4/N6-MTase_EcoPI_Mod-like"/>
</dbReference>
<keyword evidence="10" id="KW-1185">Reference proteome</keyword>
<evidence type="ECO:0000256" key="4">
    <source>
        <dbReference type="ARBA" id="ARBA00022679"/>
    </source>
</evidence>
<dbReference type="SUPFAM" id="SSF53335">
    <property type="entry name" value="S-adenosyl-L-methionine-dependent methyltransferases"/>
    <property type="match status" value="1"/>
</dbReference>
<feature type="domain" description="DNA methylase N-4/N-6" evidence="8">
    <location>
        <begin position="159"/>
        <end position="486"/>
    </location>
</feature>
<evidence type="ECO:0000313" key="10">
    <source>
        <dbReference type="Proteomes" id="UP001259982"/>
    </source>
</evidence>